<protein>
    <recommendedName>
        <fullName evidence="1">Reverse transcriptase domain-containing protein</fullName>
    </recommendedName>
</protein>
<dbReference type="Pfam" id="PF00078">
    <property type="entry name" value="RVT_1"/>
    <property type="match status" value="1"/>
</dbReference>
<evidence type="ECO:0000259" key="1">
    <source>
        <dbReference type="PROSITE" id="PS50878"/>
    </source>
</evidence>
<dbReference type="Proteomes" id="UP000886607">
    <property type="component" value="Unassembled WGS sequence"/>
</dbReference>
<accession>A0AAN4ZNT0</accession>
<dbReference type="Gene3D" id="1.10.30.50">
    <property type="match status" value="1"/>
</dbReference>
<dbReference type="SUPFAM" id="SSF56672">
    <property type="entry name" value="DNA/RNA polymerases"/>
    <property type="match status" value="1"/>
</dbReference>
<dbReference type="PROSITE" id="PS50878">
    <property type="entry name" value="RT_POL"/>
    <property type="match status" value="1"/>
</dbReference>
<reference evidence="3" key="2">
    <citation type="journal article" date="2020" name="Int. Dairy J.">
        <title>Lactic acid bacterial diversity in Brie cheese focusing on salt concentration and pH of isolation medium and characterisation of halophilic and alkaliphilic lactic acid bacterial isolates.</title>
        <authorList>
            <person name="Unno R."/>
            <person name="Matsutani M."/>
            <person name="Suzuki T."/>
            <person name="Kodama K."/>
            <person name="Matsushita H."/>
            <person name="Yamasato K."/>
            <person name="Koizumi Y."/>
            <person name="Ishikawa M."/>
        </authorList>
    </citation>
    <scope>NUCLEOTIDE SEQUENCE</scope>
    <source>
        <strain evidence="3">7C1</strain>
        <strain evidence="2">8C4</strain>
    </source>
</reference>
<proteinExistence type="predicted"/>
<dbReference type="InterPro" id="IPR043502">
    <property type="entry name" value="DNA/RNA_pol_sf"/>
</dbReference>
<evidence type="ECO:0000313" key="5">
    <source>
        <dbReference type="Proteomes" id="UP000886607"/>
    </source>
</evidence>
<name>A0AAN4ZNT0_9ENTE</name>
<evidence type="ECO:0000313" key="2">
    <source>
        <dbReference type="EMBL" id="GEQ49669.1"/>
    </source>
</evidence>
<dbReference type="InterPro" id="IPR003615">
    <property type="entry name" value="HNH_nuc"/>
</dbReference>
<dbReference type="AlphaFoldDB" id="A0AAN4ZNT0"/>
<dbReference type="Proteomes" id="UP000886597">
    <property type="component" value="Unassembled WGS sequence"/>
</dbReference>
<organism evidence="3 4">
    <name type="scientific">Tetragenococcus koreensis</name>
    <dbReference type="NCBI Taxonomy" id="290335"/>
    <lineage>
        <taxon>Bacteria</taxon>
        <taxon>Bacillati</taxon>
        <taxon>Bacillota</taxon>
        <taxon>Bacilli</taxon>
        <taxon>Lactobacillales</taxon>
        <taxon>Enterococcaceae</taxon>
        <taxon>Tetragenococcus</taxon>
    </lineage>
</organism>
<evidence type="ECO:0000313" key="4">
    <source>
        <dbReference type="Proteomes" id="UP000886597"/>
    </source>
</evidence>
<dbReference type="EMBL" id="BKBO01000022">
    <property type="protein sequence ID" value="GEQ49669.1"/>
    <property type="molecule type" value="Genomic_DNA"/>
</dbReference>
<evidence type="ECO:0000313" key="3">
    <source>
        <dbReference type="EMBL" id="GEQ54650.1"/>
    </source>
</evidence>
<comment type="caution">
    <text evidence="3">The sequence shown here is derived from an EMBL/GenBank/DDBJ whole genome shotgun (WGS) entry which is preliminary data.</text>
</comment>
<dbReference type="CDD" id="cd00085">
    <property type="entry name" value="HNHc"/>
    <property type="match status" value="1"/>
</dbReference>
<gene>
    <name evidence="2" type="ORF">TK11N_15210</name>
    <name evidence="3" type="ORF">TK2N_14940</name>
</gene>
<reference evidence="3" key="1">
    <citation type="submission" date="2019-08" db="EMBL/GenBank/DDBJ databases">
        <authorList>
            <person name="Ishikawa M."/>
            <person name="Suzuki T."/>
            <person name="Matsutani M."/>
        </authorList>
    </citation>
    <scope>NUCLEOTIDE SEQUENCE</scope>
    <source>
        <strain evidence="3">7C1</strain>
        <strain evidence="2">8C4</strain>
    </source>
</reference>
<keyword evidence="5" id="KW-1185">Reference proteome</keyword>
<sequence>MDRRDKGKGIDRSNQYRALRKTNLKEVYIVRYADDFKIFCRKRSDADKIFYASKSWLKERLSLDINEDKSKVVNLKREKSDYLGFEFKLFKKKKKYVMKSHMNQQARKRVQKQLKNQLHHIARPKEHGNQAKEIGLYNSMVIGIHQYYGVASNINLDCKEIAYPLKRFISYKLPTKKNGKVLNQFLRNRYGPSKEMRWLNNIPIIPLNYVRCRLAVPLSEGTRQYTEEGRRTIHKKLTMDTIILQRLMRSSNYERSIEYIDNRISKYSAQKGKCAVTGIYLMFEEIHCHHIIPTHLSGTDKYNNLIIIHKDIHKLIHAVEKDIVLKYLYRFSLTEKQLKKLNGLRIKAGNSVLIV</sequence>
<feature type="domain" description="Reverse transcriptase" evidence="1">
    <location>
        <begin position="1"/>
        <end position="87"/>
    </location>
</feature>
<dbReference type="InterPro" id="IPR000477">
    <property type="entry name" value="RT_dom"/>
</dbReference>
<dbReference type="EMBL" id="BKBQ01000021">
    <property type="protein sequence ID" value="GEQ54650.1"/>
    <property type="molecule type" value="Genomic_DNA"/>
</dbReference>